<keyword evidence="2" id="KW-0472">Membrane</keyword>
<evidence type="ECO:0000256" key="2">
    <source>
        <dbReference type="SAM" id="Phobius"/>
    </source>
</evidence>
<evidence type="ECO:0000313" key="5">
    <source>
        <dbReference type="Proteomes" id="UP000663868"/>
    </source>
</evidence>
<organism evidence="4 5">
    <name type="scientific">Adineta steineri</name>
    <dbReference type="NCBI Taxonomy" id="433720"/>
    <lineage>
        <taxon>Eukaryota</taxon>
        <taxon>Metazoa</taxon>
        <taxon>Spiralia</taxon>
        <taxon>Gnathifera</taxon>
        <taxon>Rotifera</taxon>
        <taxon>Eurotatoria</taxon>
        <taxon>Bdelloidea</taxon>
        <taxon>Adinetida</taxon>
        <taxon>Adinetidae</taxon>
        <taxon>Adineta</taxon>
    </lineage>
</organism>
<accession>A0A819YDZ4</accession>
<name>A0A819YDZ4_9BILA</name>
<evidence type="ECO:0000256" key="1">
    <source>
        <dbReference type="SAM" id="Coils"/>
    </source>
</evidence>
<gene>
    <name evidence="3" type="ORF">IZO911_LOCUS16564</name>
    <name evidence="4" type="ORF">KXQ929_LOCUS37535</name>
</gene>
<dbReference type="Proteomes" id="UP000663860">
    <property type="component" value="Unassembled WGS sequence"/>
</dbReference>
<evidence type="ECO:0000313" key="4">
    <source>
        <dbReference type="EMBL" id="CAF4156006.1"/>
    </source>
</evidence>
<dbReference type="EMBL" id="CAJOBB010006271">
    <property type="protein sequence ID" value="CAF4156006.1"/>
    <property type="molecule type" value="Genomic_DNA"/>
</dbReference>
<keyword evidence="1" id="KW-0175">Coiled coil</keyword>
<sequence length="266" mass="30529">MATSNTINPNELLLQFTNEDFIDNMLKEFDAMLTKMNFIDRYLFSGYAQLMKDVQNFKNSLLKFVLESKIHLTILKDNFAKPRYQQASDEVKLSFIKERLDKINRATLFDYVTACQKLIKVSLDLHKEYGTTWFKMKYVTLSFLGFTTIGVIAGFSIGLVLPFLSIIEGGVGGVLCGIIGLVYGIYKLKEMMQEIEKVRENLMEINEELKKVQQQLTESYKQLGIAQEELNEQQNGTLFAGVNDLEQYVIDTYDGFNKLEQILING</sequence>
<feature type="transmembrane region" description="Helical" evidence="2">
    <location>
        <begin position="138"/>
        <end position="157"/>
    </location>
</feature>
<protein>
    <submittedName>
        <fullName evidence="4">Uncharacterized protein</fullName>
    </submittedName>
</protein>
<dbReference type="Proteomes" id="UP000663868">
    <property type="component" value="Unassembled WGS sequence"/>
</dbReference>
<feature type="coiled-coil region" evidence="1">
    <location>
        <begin position="188"/>
        <end position="229"/>
    </location>
</feature>
<dbReference type="AlphaFoldDB" id="A0A819YDZ4"/>
<evidence type="ECO:0000313" key="3">
    <source>
        <dbReference type="EMBL" id="CAF0980848.1"/>
    </source>
</evidence>
<keyword evidence="2" id="KW-1133">Transmembrane helix</keyword>
<reference evidence="4" key="1">
    <citation type="submission" date="2021-02" db="EMBL/GenBank/DDBJ databases">
        <authorList>
            <person name="Nowell W R."/>
        </authorList>
    </citation>
    <scope>NUCLEOTIDE SEQUENCE</scope>
</reference>
<feature type="transmembrane region" description="Helical" evidence="2">
    <location>
        <begin position="163"/>
        <end position="186"/>
    </location>
</feature>
<comment type="caution">
    <text evidence="4">The sequence shown here is derived from an EMBL/GenBank/DDBJ whole genome shotgun (WGS) entry which is preliminary data.</text>
</comment>
<keyword evidence="2" id="KW-0812">Transmembrane</keyword>
<proteinExistence type="predicted"/>
<dbReference type="EMBL" id="CAJNOE010000149">
    <property type="protein sequence ID" value="CAF0980848.1"/>
    <property type="molecule type" value="Genomic_DNA"/>
</dbReference>